<keyword evidence="7" id="KW-0406">Ion transport</keyword>
<feature type="domain" description="TonB-dependent receptor-like beta-barrel" evidence="14">
    <location>
        <begin position="292"/>
        <end position="674"/>
    </location>
</feature>
<dbReference type="SUPFAM" id="SSF56935">
    <property type="entry name" value="Porins"/>
    <property type="match status" value="1"/>
</dbReference>
<evidence type="ECO:0000313" key="16">
    <source>
        <dbReference type="EMBL" id="SFN23474.1"/>
    </source>
</evidence>
<keyword evidence="10 11" id="KW-0998">Cell outer membrane</keyword>
<protein>
    <submittedName>
        <fullName evidence="16">Iron complex outermembrane recepter protein</fullName>
    </submittedName>
</protein>
<dbReference type="GO" id="GO:0009279">
    <property type="term" value="C:cell outer membrane"/>
    <property type="evidence" value="ECO:0007669"/>
    <property type="project" value="UniProtKB-SubCell"/>
</dbReference>
<evidence type="ECO:0000259" key="14">
    <source>
        <dbReference type="Pfam" id="PF00593"/>
    </source>
</evidence>
<evidence type="ECO:0000256" key="11">
    <source>
        <dbReference type="PROSITE-ProRule" id="PRU01360"/>
    </source>
</evidence>
<name>A0A1I4XC39_9GAMM</name>
<keyword evidence="4" id="KW-0410">Iron transport</keyword>
<dbReference type="OrthoDB" id="127311at2"/>
<keyword evidence="9 11" id="KW-0472">Membrane</keyword>
<gene>
    <name evidence="16" type="ORF">SAMN05216289_10928</name>
</gene>
<keyword evidence="3 11" id="KW-1134">Transmembrane beta strand</keyword>
<dbReference type="EMBL" id="FOVF01000009">
    <property type="protein sequence ID" value="SFN23474.1"/>
    <property type="molecule type" value="Genomic_DNA"/>
</dbReference>
<sequence length="748" mass="81964">MSRSSRNAPRIRLLTIALSLALPGLANAQETETEAKKGTSVLDVITVTAERREESVQDVPISITTVADEKLDVIASGGADIRFLSARLPSLNIESSYGRAFPRFYIRGLGNTDFDLNASQPVSLIYDEVVQESPLLKGFPVFDLDRIEMLRGPQGTLFGRNTPAGVIKFESVKPSQETSGYARISYGSYGTGTFEGAIGGALSPNWSARISGLYQHRDDWVDNTFTGEKNALEGYNESAVRAQFLYDPGANFDALFNVHARRMDGSARLFRANIIKPGTNDFVDDFERDQIAIDGHNFSELKTHGASARLHWDFGSLSLFSVTGYESADSLNRGDIDGGFGAVFAPPSGPGLIPFPSETADGLPEHSQWSQEFRLASNDWGRFDWQSGLYLYREKITIDSFSYNTLAGSVEDGYARQKQDNKAWALFVSGDYDLTDQWILKGGLRYTRDEKDFEATRYLSPFGADPIGPLTANPSASDVSGDVSINYAASEQVNLYARAAKGFRAPSIQGRLVFGDTISVAGSEKVFSYEAGVKADLFDRRARLGFSVFSYTVKDQQLTAVGGAANFNQLVNADKSIGRGFELDLEAYLTDRLLVTVGGSYNKTEIKDPNLYIAPCGGGCTVLDPPGPGEGLVSINGNALPQAPRWIGNVTARYSVPMGDGEFFIFTDWAYRSKVNFFLYESTEFTGKPLLEGGLRIGYLWQDGRYEAALYGRNITDRKAIVGGIDFNNLTGFINEPRIIGAEFTARY</sequence>
<evidence type="ECO:0000256" key="6">
    <source>
        <dbReference type="ARBA" id="ARBA00023004"/>
    </source>
</evidence>
<evidence type="ECO:0000256" key="1">
    <source>
        <dbReference type="ARBA" id="ARBA00004571"/>
    </source>
</evidence>
<keyword evidence="17" id="KW-1185">Reference proteome</keyword>
<dbReference type="PANTHER" id="PTHR32552">
    <property type="entry name" value="FERRICHROME IRON RECEPTOR-RELATED"/>
    <property type="match status" value="1"/>
</dbReference>
<feature type="signal peptide" evidence="13">
    <location>
        <begin position="1"/>
        <end position="28"/>
    </location>
</feature>
<evidence type="ECO:0000256" key="8">
    <source>
        <dbReference type="ARBA" id="ARBA00023077"/>
    </source>
</evidence>
<comment type="similarity">
    <text evidence="11 12">Belongs to the TonB-dependent receptor family.</text>
</comment>
<dbReference type="InterPro" id="IPR000531">
    <property type="entry name" value="Beta-barrel_TonB"/>
</dbReference>
<dbReference type="Proteomes" id="UP000198575">
    <property type="component" value="Unassembled WGS sequence"/>
</dbReference>
<keyword evidence="13" id="KW-0732">Signal</keyword>
<organism evidence="16 17">
    <name type="scientific">Dokdonella immobilis</name>
    <dbReference type="NCBI Taxonomy" id="578942"/>
    <lineage>
        <taxon>Bacteria</taxon>
        <taxon>Pseudomonadati</taxon>
        <taxon>Pseudomonadota</taxon>
        <taxon>Gammaproteobacteria</taxon>
        <taxon>Lysobacterales</taxon>
        <taxon>Rhodanobacteraceae</taxon>
        <taxon>Dokdonella</taxon>
    </lineage>
</organism>
<reference evidence="16 17" key="1">
    <citation type="submission" date="2016-10" db="EMBL/GenBank/DDBJ databases">
        <authorList>
            <person name="de Groot N.N."/>
        </authorList>
    </citation>
    <scope>NUCLEOTIDE SEQUENCE [LARGE SCALE GENOMIC DNA]</scope>
    <source>
        <strain evidence="16 17">CGMCC 1.7659</strain>
    </source>
</reference>
<keyword evidence="6" id="KW-0408">Iron</keyword>
<evidence type="ECO:0000256" key="9">
    <source>
        <dbReference type="ARBA" id="ARBA00023136"/>
    </source>
</evidence>
<evidence type="ECO:0000256" key="13">
    <source>
        <dbReference type="SAM" id="SignalP"/>
    </source>
</evidence>
<dbReference type="AlphaFoldDB" id="A0A1I4XC39"/>
<evidence type="ECO:0000313" key="17">
    <source>
        <dbReference type="Proteomes" id="UP000198575"/>
    </source>
</evidence>
<keyword evidence="5 11" id="KW-0812">Transmembrane</keyword>
<dbReference type="STRING" id="578942.SAMN05216289_10928"/>
<feature type="domain" description="TonB-dependent receptor plug" evidence="15">
    <location>
        <begin position="56"/>
        <end position="166"/>
    </location>
</feature>
<dbReference type="Pfam" id="PF07715">
    <property type="entry name" value="Plug"/>
    <property type="match status" value="1"/>
</dbReference>
<evidence type="ECO:0000256" key="7">
    <source>
        <dbReference type="ARBA" id="ARBA00023065"/>
    </source>
</evidence>
<evidence type="ECO:0000256" key="12">
    <source>
        <dbReference type="RuleBase" id="RU003357"/>
    </source>
</evidence>
<evidence type="ECO:0000256" key="10">
    <source>
        <dbReference type="ARBA" id="ARBA00023237"/>
    </source>
</evidence>
<evidence type="ECO:0000256" key="4">
    <source>
        <dbReference type="ARBA" id="ARBA00022496"/>
    </source>
</evidence>
<dbReference type="GO" id="GO:0006826">
    <property type="term" value="P:iron ion transport"/>
    <property type="evidence" value="ECO:0007669"/>
    <property type="project" value="UniProtKB-KW"/>
</dbReference>
<dbReference type="PROSITE" id="PS52016">
    <property type="entry name" value="TONB_DEPENDENT_REC_3"/>
    <property type="match status" value="1"/>
</dbReference>
<feature type="chain" id="PRO_5011647619" evidence="13">
    <location>
        <begin position="29"/>
        <end position="748"/>
    </location>
</feature>
<dbReference type="InterPro" id="IPR036942">
    <property type="entry name" value="Beta-barrel_TonB_sf"/>
</dbReference>
<comment type="subcellular location">
    <subcellularLocation>
        <location evidence="1 11">Cell outer membrane</location>
        <topology evidence="1 11">Multi-pass membrane protein</topology>
    </subcellularLocation>
</comment>
<evidence type="ECO:0000256" key="5">
    <source>
        <dbReference type="ARBA" id="ARBA00022692"/>
    </source>
</evidence>
<dbReference type="InterPro" id="IPR039426">
    <property type="entry name" value="TonB-dep_rcpt-like"/>
</dbReference>
<accession>A0A1I4XC39</accession>
<keyword evidence="8 12" id="KW-0798">TonB box</keyword>
<evidence type="ECO:0000256" key="3">
    <source>
        <dbReference type="ARBA" id="ARBA00022452"/>
    </source>
</evidence>
<dbReference type="InterPro" id="IPR012910">
    <property type="entry name" value="Plug_dom"/>
</dbReference>
<keyword evidence="2 11" id="KW-0813">Transport</keyword>
<proteinExistence type="inferred from homology"/>
<dbReference type="Gene3D" id="2.40.170.20">
    <property type="entry name" value="TonB-dependent receptor, beta-barrel domain"/>
    <property type="match status" value="1"/>
</dbReference>
<evidence type="ECO:0000259" key="15">
    <source>
        <dbReference type="Pfam" id="PF07715"/>
    </source>
</evidence>
<dbReference type="PANTHER" id="PTHR32552:SF81">
    <property type="entry name" value="TONB-DEPENDENT OUTER MEMBRANE RECEPTOR"/>
    <property type="match status" value="1"/>
</dbReference>
<evidence type="ECO:0000256" key="2">
    <source>
        <dbReference type="ARBA" id="ARBA00022448"/>
    </source>
</evidence>
<dbReference type="Pfam" id="PF00593">
    <property type="entry name" value="TonB_dep_Rec_b-barrel"/>
    <property type="match status" value="1"/>
</dbReference>